<evidence type="ECO:0000313" key="2">
    <source>
        <dbReference type="Proteomes" id="UP000093451"/>
    </source>
</evidence>
<accession>A0AB36ENQ1</accession>
<dbReference type="RefSeq" id="WP_065687252.1">
    <property type="nucleotide sequence ID" value="NZ_LXKT01000001.1"/>
</dbReference>
<dbReference type="Proteomes" id="UP000093451">
    <property type="component" value="Unassembled WGS sequence"/>
</dbReference>
<organism evidence="1 2">
    <name type="scientific">Agrobacterium tumefaciens</name>
    <dbReference type="NCBI Taxonomy" id="358"/>
    <lineage>
        <taxon>Bacteria</taxon>
        <taxon>Pseudomonadati</taxon>
        <taxon>Pseudomonadota</taxon>
        <taxon>Alphaproteobacteria</taxon>
        <taxon>Hyphomicrobiales</taxon>
        <taxon>Rhizobiaceae</taxon>
        <taxon>Rhizobium/Agrobacterium group</taxon>
        <taxon>Agrobacterium</taxon>
        <taxon>Agrobacterium tumefaciens complex</taxon>
    </lineage>
</organism>
<sequence length="209" mass="22911">MTYKRPAYEEVTIAHGENTVTLRPTLRAATILEDKFGLATIDKGLAELDFAIVSEIIRAASSSAQDAAAFLRSEAAGRPLSPFFDAVVEPLREIVLMFAPAPVQRLHKAQPATGERMTFTEMLAALYDTATGFLEWSPERAWTATPTEITRAHAAYIDRLVMTGVLSRPDKPISKTAPDADLDERLKADGLDPEFDRAALRALKAKIAR</sequence>
<comment type="caution">
    <text evidence="1">The sequence shown here is derived from an EMBL/GenBank/DDBJ whole genome shotgun (WGS) entry which is preliminary data.</text>
</comment>
<name>A0AB36ENQ1_AGRTU</name>
<dbReference type="AlphaFoldDB" id="A0AB36ENQ1"/>
<reference evidence="1 2" key="1">
    <citation type="journal article" date="2016" name="PeerJ">
        <title>Gall-ID: tools for genotyping gall-causing phytopathogenic bacteria.</title>
        <authorList>
            <person name="Davis E.W.II."/>
            <person name="Weisberg A.J."/>
            <person name="Tabima J.F."/>
            <person name="Grunwald N.J."/>
            <person name="Chang J.H."/>
        </authorList>
    </citation>
    <scope>NUCLEOTIDE SEQUENCE [LARGE SCALE GENOMIC DNA]</scope>
    <source>
        <strain evidence="1 2">N2/73</strain>
    </source>
</reference>
<proteinExistence type="predicted"/>
<protein>
    <recommendedName>
        <fullName evidence="3">Tail assembly chaperone</fullName>
    </recommendedName>
</protein>
<gene>
    <name evidence="1" type="ORF">A6U91_02530</name>
</gene>
<evidence type="ECO:0008006" key="3">
    <source>
        <dbReference type="Google" id="ProtNLM"/>
    </source>
</evidence>
<evidence type="ECO:0000313" key="1">
    <source>
        <dbReference type="EMBL" id="OCJ42733.1"/>
    </source>
</evidence>
<dbReference type="EMBL" id="LXKT01000001">
    <property type="protein sequence ID" value="OCJ42733.1"/>
    <property type="molecule type" value="Genomic_DNA"/>
</dbReference>